<dbReference type="EMBL" id="SOAG01000016">
    <property type="protein sequence ID" value="TDS57193.1"/>
    <property type="molecule type" value="Genomic_DNA"/>
</dbReference>
<evidence type="ECO:0000313" key="1">
    <source>
        <dbReference type="EMBL" id="TDS57193.1"/>
    </source>
</evidence>
<comment type="caution">
    <text evidence="1">The sequence shown here is derived from an EMBL/GenBank/DDBJ whole genome shotgun (WGS) entry which is preliminary data.</text>
</comment>
<organism evidence="1 2">
    <name type="scientific">Myroides indicus</name>
    <dbReference type="NCBI Taxonomy" id="1323422"/>
    <lineage>
        <taxon>Bacteria</taxon>
        <taxon>Pseudomonadati</taxon>
        <taxon>Bacteroidota</taxon>
        <taxon>Flavobacteriia</taxon>
        <taxon>Flavobacteriales</taxon>
        <taxon>Flavobacteriaceae</taxon>
        <taxon>Myroides</taxon>
    </lineage>
</organism>
<reference evidence="1 2" key="1">
    <citation type="submission" date="2019-03" db="EMBL/GenBank/DDBJ databases">
        <title>Genomic Encyclopedia of Archaeal and Bacterial Type Strains, Phase II (KMG-II): from individual species to whole genera.</title>
        <authorList>
            <person name="Goeker M."/>
        </authorList>
    </citation>
    <scope>NUCLEOTIDE SEQUENCE [LARGE SCALE GENOMIC DNA]</scope>
    <source>
        <strain evidence="1 2">DSM 28213</strain>
    </source>
</reference>
<keyword evidence="2" id="KW-1185">Reference proteome</keyword>
<dbReference type="RefSeq" id="WP_133712767.1">
    <property type="nucleotide sequence ID" value="NZ_SOAG01000016.1"/>
</dbReference>
<evidence type="ECO:0000313" key="2">
    <source>
        <dbReference type="Proteomes" id="UP000295215"/>
    </source>
</evidence>
<accession>A0A4R7EUH5</accession>
<evidence type="ECO:0008006" key="3">
    <source>
        <dbReference type="Google" id="ProtNLM"/>
    </source>
</evidence>
<protein>
    <recommendedName>
        <fullName evidence="3">Glycosyl transferase family 2</fullName>
    </recommendedName>
</protein>
<dbReference type="OrthoDB" id="9815923at2"/>
<sequence length="244" mass="28837">MKLTIFSLYQKEANFDKWANKLNEIAKEIILIVNRRDLKNIVSLSNKVPVKLINVESTLFFEKYQESSLNSSSKWILFLPMHLTINKMVISEIKNIATNNLNTQTIYGIHAKEIIFMGNVIKKGGYTQEASGWLYHNTINPLSIFSHKNIKIQSSFETFQPIAFDDFNLFLTWKSQIIGYHQYSENRKLFLISFFIRPLNQLLYRWIMKRGFSDGKIGFILAYLYALSTFKEQLFLWMKYRRID</sequence>
<dbReference type="Proteomes" id="UP000295215">
    <property type="component" value="Unassembled WGS sequence"/>
</dbReference>
<dbReference type="AlphaFoldDB" id="A0A4R7EUH5"/>
<proteinExistence type="predicted"/>
<name>A0A4R7EUH5_9FLAO</name>
<gene>
    <name evidence="1" type="ORF">C8P70_1165</name>
</gene>